<dbReference type="GO" id="GO:0140359">
    <property type="term" value="F:ABC-type transporter activity"/>
    <property type="evidence" value="ECO:0007669"/>
    <property type="project" value="InterPro"/>
</dbReference>
<dbReference type="PANTHER" id="PTHR13742">
    <property type="entry name" value="RETINOBLASTOMA-ASSOCIATED PROTEIN RB -RELATED"/>
    <property type="match status" value="1"/>
</dbReference>
<feature type="domain" description="ABC transmembrane type-1" evidence="6">
    <location>
        <begin position="41"/>
        <end position="232"/>
    </location>
</feature>
<dbReference type="EMBL" id="CABIJS010000695">
    <property type="protein sequence ID" value="VUZ55597.1"/>
    <property type="molecule type" value="Genomic_DNA"/>
</dbReference>
<evidence type="ECO:0000256" key="2">
    <source>
        <dbReference type="ARBA" id="ARBA00022989"/>
    </source>
</evidence>
<keyword evidence="2 5" id="KW-1133">Transmembrane helix</keyword>
<keyword evidence="8" id="KW-1185">Reference proteome</keyword>
<keyword evidence="3 5" id="KW-0472">Membrane</keyword>
<dbReference type="InterPro" id="IPR036640">
    <property type="entry name" value="ABC1_TM_sf"/>
</dbReference>
<dbReference type="Proteomes" id="UP000321570">
    <property type="component" value="Unassembled WGS sequence"/>
</dbReference>
<dbReference type="GO" id="GO:0000977">
    <property type="term" value="F:RNA polymerase II transcription regulatory region sequence-specific DNA binding"/>
    <property type="evidence" value="ECO:0007669"/>
    <property type="project" value="TreeGrafter"/>
</dbReference>
<evidence type="ECO:0000259" key="6">
    <source>
        <dbReference type="PROSITE" id="PS50929"/>
    </source>
</evidence>
<dbReference type="SUPFAM" id="SSF47954">
    <property type="entry name" value="Cyclin-like"/>
    <property type="match status" value="2"/>
</dbReference>
<evidence type="ECO:0000256" key="4">
    <source>
        <dbReference type="SAM" id="MobiDB-lite"/>
    </source>
</evidence>
<feature type="region of interest" description="Disordered" evidence="4">
    <location>
        <begin position="984"/>
        <end position="1015"/>
    </location>
</feature>
<evidence type="ECO:0000256" key="5">
    <source>
        <dbReference type="SAM" id="Phobius"/>
    </source>
</evidence>
<feature type="transmembrane region" description="Helical" evidence="5">
    <location>
        <begin position="181"/>
        <end position="200"/>
    </location>
</feature>
<dbReference type="Gene3D" id="1.10.472.10">
    <property type="entry name" value="Cyclin-like"/>
    <property type="match status" value="2"/>
</dbReference>
<dbReference type="Pfam" id="PF01857">
    <property type="entry name" value="RB_B"/>
    <property type="match status" value="1"/>
</dbReference>
<dbReference type="GO" id="GO:0005634">
    <property type="term" value="C:nucleus"/>
    <property type="evidence" value="ECO:0007669"/>
    <property type="project" value="InterPro"/>
</dbReference>
<dbReference type="GO" id="GO:0030154">
    <property type="term" value="P:cell differentiation"/>
    <property type="evidence" value="ECO:0007669"/>
    <property type="project" value="TreeGrafter"/>
</dbReference>
<dbReference type="InterPro" id="IPR002719">
    <property type="entry name" value="RB_B"/>
</dbReference>
<evidence type="ECO:0000313" key="7">
    <source>
        <dbReference type="EMBL" id="VUZ55597.1"/>
    </source>
</evidence>
<dbReference type="InterPro" id="IPR011527">
    <property type="entry name" value="ABC1_TM_dom"/>
</dbReference>
<dbReference type="GO" id="GO:0006357">
    <property type="term" value="P:regulation of transcription by RNA polymerase II"/>
    <property type="evidence" value="ECO:0007669"/>
    <property type="project" value="InterPro"/>
</dbReference>
<protein>
    <recommendedName>
        <fullName evidence="6">ABC transmembrane type-1 domain-containing protein</fullName>
    </recommendedName>
</protein>
<evidence type="ECO:0000256" key="1">
    <source>
        <dbReference type="ARBA" id="ARBA00022692"/>
    </source>
</evidence>
<dbReference type="CDD" id="cd18577">
    <property type="entry name" value="ABC_6TM_Pgp_ABCB1_D1_like"/>
    <property type="match status" value="1"/>
</dbReference>
<sequence>MKEVDESSDSSVSAKQEEDTASVHYFQLLKYASKSEVFMFALGLILSAVVGLSTPVSFIFFADIVNDFTGFGQGSFAAMCQAMAILGVVTLVVAYGQMFCLQYCARRQLKRIRSLYFSSIMRQDATWFDSSNVGTLITRLTEGTDKIEIGIGEKAGLFVQHISVFIGGAVISFIYNWELSLVAAAFFPLVAGSFAAVGFITRKLSAKERAAYSRANSVAGEVLSAVKTVFTFEVATRLANTHYRINVQSESVPLSHSLIFNLSTSSVDSLPCMLRYICEDSGINYVECKAIKENFFHPYVIRLIEKDFVKFHPPGPEGILQPENFAGILQRLTDHYEEYILGTGDFDERVFLSPNAAEEIGSARPDNLDRKAIPRDPIESLDAEGLSSSLYMGATRPDSALYGPVMGSLSTFSSLSSASTRSENLHHLQTLLSTRANARNPTETLSEFFVARSPNETPLTDIRTRLQSLSTAFTSAYVDSGCGATTEAAANRTNLAEQLYYYALEAVLTDEKNQRGGNPQASSEIVRSEEFHRALYACCLEVIIANCQEEDESRRFPWILEALELDAISFYKVVEVFVKNVELPREMVKYLNRVVEDILGEYAFRSNSSIWSTVGKPGSRGSNVPSVEEIFPPDKLEEHGNPSRFPRRELLVTSVPAKATSQSGGIVSITPSKKIRLAGPGGTIKSATIQTHHQDESARAAASLIAASESEQKFSTSEEGSGDNDLENRWSGSASVAGNPPLIRRDATAIFFRHVYHLAASRLRAVCERVQPSINTGANSTGNSGNSAGGYLISKAWTTFEHILVNETDILKDRLLDQVLLCCLYGVAKACGTTNLTLLEIVQAYRLQPQACRDTYRHVLISRVNTTDDNNMQIIEEERGDLARFYNYIFLARVESYLTRFLATSMTDTKVHQHASSAPLTPIPVPPISSLNSGNSATASVVGPSRPGFHGLYHSGGHFGGAAQSDSFLPARHLASTRNVFIGPTSQQQTGHSHGGHLGHQSGPPGTPQTGLNVAGQTLSPKRVTFVLGKGNTSKDLLELNSVIGAAERRASVTSGLKRASGVTIATAGGTTFTTVSSAASGSESGKTVTRVDFNS</sequence>
<dbReference type="InterPro" id="IPR028309">
    <property type="entry name" value="RB_fam"/>
</dbReference>
<dbReference type="GO" id="GO:0005667">
    <property type="term" value="C:transcription regulator complex"/>
    <property type="evidence" value="ECO:0007669"/>
    <property type="project" value="TreeGrafter"/>
</dbReference>
<organism evidence="7 8">
    <name type="scientific">Hymenolepis diminuta</name>
    <name type="common">Rat tapeworm</name>
    <dbReference type="NCBI Taxonomy" id="6216"/>
    <lineage>
        <taxon>Eukaryota</taxon>
        <taxon>Metazoa</taxon>
        <taxon>Spiralia</taxon>
        <taxon>Lophotrochozoa</taxon>
        <taxon>Platyhelminthes</taxon>
        <taxon>Cestoda</taxon>
        <taxon>Eucestoda</taxon>
        <taxon>Cyclophyllidea</taxon>
        <taxon>Hymenolepididae</taxon>
        <taxon>Hymenolepis</taxon>
    </lineage>
</organism>
<dbReference type="GO" id="GO:0005524">
    <property type="term" value="F:ATP binding"/>
    <property type="evidence" value="ECO:0007669"/>
    <property type="project" value="InterPro"/>
</dbReference>
<dbReference type="InterPro" id="IPR002720">
    <property type="entry name" value="RB_A"/>
</dbReference>
<name>A0A564Z7V3_HYMDI</name>
<accession>A0A564Z7V3</accession>
<dbReference type="Pfam" id="PF01858">
    <property type="entry name" value="RB_A"/>
    <property type="match status" value="1"/>
</dbReference>
<proteinExistence type="predicted"/>
<dbReference type="Gene3D" id="1.20.1560.10">
    <property type="entry name" value="ABC transporter type 1, transmembrane domain"/>
    <property type="match status" value="1"/>
</dbReference>
<evidence type="ECO:0000256" key="3">
    <source>
        <dbReference type="ARBA" id="ARBA00023136"/>
    </source>
</evidence>
<dbReference type="InterPro" id="IPR036915">
    <property type="entry name" value="Cyclin-like_sf"/>
</dbReference>
<feature type="transmembrane region" description="Helical" evidence="5">
    <location>
        <begin position="82"/>
        <end position="105"/>
    </location>
</feature>
<dbReference type="GO" id="GO:2000134">
    <property type="term" value="P:negative regulation of G1/S transition of mitotic cell cycle"/>
    <property type="evidence" value="ECO:0007669"/>
    <property type="project" value="TreeGrafter"/>
</dbReference>
<dbReference type="GO" id="GO:0000785">
    <property type="term" value="C:chromatin"/>
    <property type="evidence" value="ECO:0007669"/>
    <property type="project" value="TreeGrafter"/>
</dbReference>
<dbReference type="Pfam" id="PF00664">
    <property type="entry name" value="ABC_membrane"/>
    <property type="match status" value="1"/>
</dbReference>
<dbReference type="SMART" id="SM01368">
    <property type="entry name" value="RB_A"/>
    <property type="match status" value="1"/>
</dbReference>
<reference evidence="7 8" key="1">
    <citation type="submission" date="2019-07" db="EMBL/GenBank/DDBJ databases">
        <authorList>
            <person name="Jastrzebski P J."/>
            <person name="Paukszto L."/>
            <person name="Jastrzebski P J."/>
        </authorList>
    </citation>
    <scope>NUCLEOTIDE SEQUENCE [LARGE SCALE GENOMIC DNA]</scope>
    <source>
        <strain evidence="7 8">WMS-il1</strain>
    </source>
</reference>
<feature type="transmembrane region" description="Helical" evidence="5">
    <location>
        <begin position="37"/>
        <end position="62"/>
    </location>
</feature>
<dbReference type="SUPFAM" id="SSF90123">
    <property type="entry name" value="ABC transporter transmembrane region"/>
    <property type="match status" value="1"/>
</dbReference>
<keyword evidence="1 5" id="KW-0812">Transmembrane</keyword>
<dbReference type="PROSITE" id="PS50929">
    <property type="entry name" value="ABC_TM1F"/>
    <property type="match status" value="1"/>
</dbReference>
<dbReference type="PANTHER" id="PTHR13742:SF17">
    <property type="entry name" value="RE32990P-RELATED"/>
    <property type="match status" value="1"/>
</dbReference>
<dbReference type="AlphaFoldDB" id="A0A564Z7V3"/>
<evidence type="ECO:0000313" key="8">
    <source>
        <dbReference type="Proteomes" id="UP000321570"/>
    </source>
</evidence>
<feature type="region of interest" description="Disordered" evidence="4">
    <location>
        <begin position="708"/>
        <end position="733"/>
    </location>
</feature>
<dbReference type="CDD" id="cd20548">
    <property type="entry name" value="CYCLIN_RB-like"/>
    <property type="match status" value="1"/>
</dbReference>
<dbReference type="GO" id="GO:0016020">
    <property type="term" value="C:membrane"/>
    <property type="evidence" value="ECO:0007669"/>
    <property type="project" value="InterPro"/>
</dbReference>
<gene>
    <name evidence="7" type="ORF">WMSIL1_LOCUS13396</name>
</gene>